<evidence type="ECO:0000256" key="1">
    <source>
        <dbReference type="SAM" id="MobiDB-lite"/>
    </source>
</evidence>
<protein>
    <submittedName>
        <fullName evidence="2">Uncharacterized protein</fullName>
    </submittedName>
</protein>
<organism evidence="2">
    <name type="scientific">marine metagenome</name>
    <dbReference type="NCBI Taxonomy" id="408172"/>
    <lineage>
        <taxon>unclassified sequences</taxon>
        <taxon>metagenomes</taxon>
        <taxon>ecological metagenomes</taxon>
    </lineage>
</organism>
<name>A0A382GDY5_9ZZZZ</name>
<proteinExistence type="predicted"/>
<evidence type="ECO:0000313" key="2">
    <source>
        <dbReference type="EMBL" id="SVB72817.1"/>
    </source>
</evidence>
<gene>
    <name evidence="2" type="ORF">METZ01_LOCUS225671</name>
</gene>
<dbReference type="EMBL" id="UINC01054746">
    <property type="protein sequence ID" value="SVB72817.1"/>
    <property type="molecule type" value="Genomic_DNA"/>
</dbReference>
<feature type="compositionally biased region" description="Basic and acidic residues" evidence="1">
    <location>
        <begin position="98"/>
        <end position="122"/>
    </location>
</feature>
<sequence length="144" mass="14823">VEGQEPVAADAVAMRAVVLVAGCPGRGVGDRGAYVAAPGTCDDHRHGEHEDATHHNAASSVLRIVERARSYGQGEAGEVGPPVALEVTDLPGDGGGYGERRQRGRDRPGVRVVGTEERHEEYGASVVGSAGDPVPEDGARHVSG</sequence>
<feature type="non-terminal residue" evidence="2">
    <location>
        <position position="1"/>
    </location>
</feature>
<feature type="region of interest" description="Disordered" evidence="1">
    <location>
        <begin position="72"/>
        <end position="144"/>
    </location>
</feature>
<feature type="non-terminal residue" evidence="2">
    <location>
        <position position="144"/>
    </location>
</feature>
<accession>A0A382GDY5</accession>
<dbReference type="AlphaFoldDB" id="A0A382GDY5"/>
<reference evidence="2" key="1">
    <citation type="submission" date="2018-05" db="EMBL/GenBank/DDBJ databases">
        <authorList>
            <person name="Lanie J.A."/>
            <person name="Ng W.-L."/>
            <person name="Kazmierczak K.M."/>
            <person name="Andrzejewski T.M."/>
            <person name="Davidsen T.M."/>
            <person name="Wayne K.J."/>
            <person name="Tettelin H."/>
            <person name="Glass J.I."/>
            <person name="Rusch D."/>
            <person name="Podicherti R."/>
            <person name="Tsui H.-C.T."/>
            <person name="Winkler M.E."/>
        </authorList>
    </citation>
    <scope>NUCLEOTIDE SEQUENCE</scope>
</reference>